<dbReference type="KEGG" id="abg:Asbog_00037"/>
<keyword evidence="3" id="KW-1185">Reference proteome</keyword>
<reference evidence="2 3" key="1">
    <citation type="submission" date="2019-07" db="EMBL/GenBank/DDBJ databases">
        <title>Whole genome shotgun sequence of Asaia bogorensis NBRC 16594.</title>
        <authorList>
            <person name="Hosoyama A."/>
            <person name="Uohara A."/>
            <person name="Ohji S."/>
            <person name="Ichikawa N."/>
        </authorList>
    </citation>
    <scope>NUCLEOTIDE SEQUENCE [LARGE SCALE GENOMIC DNA]</scope>
    <source>
        <strain evidence="2 3">NBRC 16594</strain>
    </source>
</reference>
<evidence type="ECO:0000259" key="1">
    <source>
        <dbReference type="Pfam" id="PF20275"/>
    </source>
</evidence>
<gene>
    <name evidence="2" type="ORF">ABO01nite_07040</name>
</gene>
<proteinExistence type="predicted"/>
<dbReference type="AlphaFoldDB" id="A0AAN4R1W4"/>
<protein>
    <recommendedName>
        <fullName evidence="1">ABC-three component systems C-terminal domain-containing protein</fullName>
    </recommendedName>
</protein>
<feature type="domain" description="ABC-three component systems C-terminal" evidence="1">
    <location>
        <begin position="197"/>
        <end position="300"/>
    </location>
</feature>
<dbReference type="Pfam" id="PF20275">
    <property type="entry name" value="CTD10"/>
    <property type="match status" value="1"/>
</dbReference>
<accession>A0AAN4R1W4</accession>
<dbReference type="EMBL" id="BJVS01000002">
    <property type="protein sequence ID" value="GEL52697.1"/>
    <property type="molecule type" value="Genomic_DNA"/>
</dbReference>
<name>A0AAN4R1W4_9PROT</name>
<dbReference type="InterPro" id="IPR046919">
    <property type="entry name" value="ABC-3C_CTD10"/>
</dbReference>
<evidence type="ECO:0000313" key="3">
    <source>
        <dbReference type="Proteomes" id="UP000321287"/>
    </source>
</evidence>
<sequence>MMVDINWVWQKLNAEREFCELDGDAFEHRFQTIAKRLWKTDFTATIPMGKRGDLKCDGFRHSTGTVYQCYGPRYGQANVGAALLKIDQDLKGAKEHWGQELKEWKFVYNLYRDKVPSEIVRKIAELSRELEVSAAPFDRSDILGMIELLDGVSRSELYGSAPNATAMATINYHNLGRALTAIRRAISADPLKPVPLSASLSDKVKKNELSAATESFLTIGQVGVPKVEAYLASQADPEESERMAEGFKNHYENCVARGDEPEHIFSEMLKFAGGATGQSERDAAALAIVTRFFVTCQIFEVPAMSEVK</sequence>
<evidence type="ECO:0000313" key="2">
    <source>
        <dbReference type="EMBL" id="GEL52697.1"/>
    </source>
</evidence>
<comment type="caution">
    <text evidence="2">The sequence shown here is derived from an EMBL/GenBank/DDBJ whole genome shotgun (WGS) entry which is preliminary data.</text>
</comment>
<dbReference type="Proteomes" id="UP000321287">
    <property type="component" value="Unassembled WGS sequence"/>
</dbReference>
<dbReference type="GeneID" id="78225149"/>
<dbReference type="RefSeq" id="WP_062163644.1">
    <property type="nucleotide sequence ID" value="NZ_AP014690.1"/>
</dbReference>
<organism evidence="2 3">
    <name type="scientific">Asaia bogorensis NBRC 16594</name>
    <dbReference type="NCBI Taxonomy" id="1231624"/>
    <lineage>
        <taxon>Bacteria</taxon>
        <taxon>Pseudomonadati</taxon>
        <taxon>Pseudomonadota</taxon>
        <taxon>Alphaproteobacteria</taxon>
        <taxon>Acetobacterales</taxon>
        <taxon>Acetobacteraceae</taxon>
        <taxon>Asaia</taxon>
    </lineage>
</organism>